<sequence>MILECFIKSLYKLRDTLPSESYVMVPLKICCLGLGSALCAFQWLQRNFRRKIPNESSPYLILREPTTEYRASNPKWLSEAAHNSRYDSSDTVSTNNNINEEEVSEVLSSALESMNQALTNTRLGSEACRDSFFCLDPAFTYLNHGSYGATFRVCMEAQSRLQRAMEGQPVKFMETSLVKGLNLASSAVARFVGASPSDLFPVTNATSAVNAVVSSVIHQYIEITQKQQQRDPPVKGLEAFGSRSNTLTPAYSIGGTLLHSITTLSRIVWRAAASALTYPWRAATCLLSVTRLDGMVRSTRGRGDTFVLMTNLTYPAVKSTIVKQASRAGLSVAVVQLGWRELTEPGLALEAVEKTVKELDGRILLAVLDHIISFPPIILPVTQMTAMCKKAGALVLIDGAHAVGQLPGLHVPSIGADFYTSNLHKWCCTPKGTAFLWCHKQHQSILDPPLTSHGFGLGPRAEFLWQGTADLTNWLAVPAALSTIQKLGFDAISEHNSRLVRWAAAMLVDCWRGPNQGVNNYVVGGQELGSRSPRSLRVIGGHAGRDVLLTACQYHDEAADETDEQARAGPPLLGGSGTDSSAACKASTGDSQADEVAGFMLAVQVPMLRDQPRPLSADYAVALHNVLRCNHKIEVPVAFYDGSLFVRISCQIYNTPQDYEHLASVIRAMMPT</sequence>
<evidence type="ECO:0000256" key="2">
    <source>
        <dbReference type="SAM" id="MobiDB-lite"/>
    </source>
</evidence>
<keyword evidence="1" id="KW-0663">Pyridoxal phosphate</keyword>
<feature type="domain" description="Aminotransferase class V" evidence="3">
    <location>
        <begin position="307"/>
        <end position="507"/>
    </location>
</feature>
<dbReference type="Pfam" id="PF00266">
    <property type="entry name" value="Aminotran_5"/>
    <property type="match status" value="1"/>
</dbReference>
<proteinExistence type="predicted"/>
<dbReference type="InterPro" id="IPR015422">
    <property type="entry name" value="PyrdxlP-dep_Trfase_small"/>
</dbReference>
<dbReference type="OrthoDB" id="5978656at2759"/>
<dbReference type="InterPro" id="IPR015424">
    <property type="entry name" value="PyrdxlP-dep_Trfase"/>
</dbReference>
<evidence type="ECO:0000256" key="1">
    <source>
        <dbReference type="ARBA" id="ARBA00022898"/>
    </source>
</evidence>
<evidence type="ECO:0000313" key="5">
    <source>
        <dbReference type="Proteomes" id="UP000232323"/>
    </source>
</evidence>
<dbReference type="InterPro" id="IPR000192">
    <property type="entry name" value="Aminotrans_V_dom"/>
</dbReference>
<accession>A0A250WX96</accession>
<dbReference type="Gene3D" id="3.90.1150.10">
    <property type="entry name" value="Aspartate Aminotransferase, domain 1"/>
    <property type="match status" value="1"/>
</dbReference>
<dbReference type="AlphaFoldDB" id="A0A250WX96"/>
<dbReference type="Gene3D" id="3.40.640.10">
    <property type="entry name" value="Type I PLP-dependent aspartate aminotransferase-like (Major domain)"/>
    <property type="match status" value="2"/>
</dbReference>
<dbReference type="PANTHER" id="PTHR43092">
    <property type="entry name" value="L-CYSTEINE DESULFHYDRASE"/>
    <property type="match status" value="1"/>
</dbReference>
<reference evidence="4 5" key="1">
    <citation type="submission" date="2017-08" db="EMBL/GenBank/DDBJ databases">
        <title>Acidophilic green algal genome provides insights into adaptation to an acidic environment.</title>
        <authorList>
            <person name="Hirooka S."/>
            <person name="Hirose Y."/>
            <person name="Kanesaki Y."/>
            <person name="Higuchi S."/>
            <person name="Fujiwara T."/>
            <person name="Onuma R."/>
            <person name="Era A."/>
            <person name="Ohbayashi R."/>
            <person name="Uzuka A."/>
            <person name="Nozaki H."/>
            <person name="Yoshikawa H."/>
            <person name="Miyagishima S.Y."/>
        </authorList>
    </citation>
    <scope>NUCLEOTIDE SEQUENCE [LARGE SCALE GENOMIC DNA]</scope>
    <source>
        <strain evidence="4 5">NIES-2499</strain>
    </source>
</reference>
<evidence type="ECO:0000259" key="3">
    <source>
        <dbReference type="Pfam" id="PF00266"/>
    </source>
</evidence>
<organism evidence="4 5">
    <name type="scientific">Chlamydomonas eustigma</name>
    <dbReference type="NCBI Taxonomy" id="1157962"/>
    <lineage>
        <taxon>Eukaryota</taxon>
        <taxon>Viridiplantae</taxon>
        <taxon>Chlorophyta</taxon>
        <taxon>core chlorophytes</taxon>
        <taxon>Chlorophyceae</taxon>
        <taxon>CS clade</taxon>
        <taxon>Chlamydomonadales</taxon>
        <taxon>Chlamydomonadaceae</taxon>
        <taxon>Chlamydomonas</taxon>
    </lineage>
</organism>
<dbReference type="InterPro" id="IPR015421">
    <property type="entry name" value="PyrdxlP-dep_Trfase_major"/>
</dbReference>
<evidence type="ECO:0000313" key="4">
    <source>
        <dbReference type="EMBL" id="GAX75242.1"/>
    </source>
</evidence>
<dbReference type="EMBL" id="BEGY01000011">
    <property type="protein sequence ID" value="GAX75242.1"/>
    <property type="molecule type" value="Genomic_DNA"/>
</dbReference>
<gene>
    <name evidence="4" type="ORF">CEUSTIGMA_g2687.t1</name>
</gene>
<dbReference type="PANTHER" id="PTHR43092:SF2">
    <property type="entry name" value="HERCYNYLCYSTEINE SULFOXIDE LYASE"/>
    <property type="match status" value="1"/>
</dbReference>
<dbReference type="STRING" id="1157962.A0A250WX96"/>
<keyword evidence="5" id="KW-1185">Reference proteome</keyword>
<dbReference type="SUPFAM" id="SSF53383">
    <property type="entry name" value="PLP-dependent transferases"/>
    <property type="match status" value="1"/>
</dbReference>
<comment type="caution">
    <text evidence="4">The sequence shown here is derived from an EMBL/GenBank/DDBJ whole genome shotgun (WGS) entry which is preliminary data.</text>
</comment>
<protein>
    <recommendedName>
        <fullName evidence="3">Aminotransferase class V domain-containing protein</fullName>
    </recommendedName>
</protein>
<feature type="region of interest" description="Disordered" evidence="2">
    <location>
        <begin position="559"/>
        <end position="587"/>
    </location>
</feature>
<dbReference type="Proteomes" id="UP000232323">
    <property type="component" value="Unassembled WGS sequence"/>
</dbReference>
<name>A0A250WX96_9CHLO</name>